<evidence type="ECO:0000256" key="1">
    <source>
        <dbReference type="SAM" id="Phobius"/>
    </source>
</evidence>
<dbReference type="eggNOG" id="ENOG5033GJ9">
    <property type="taxonomic scope" value="Bacteria"/>
</dbReference>
<proteinExistence type="predicted"/>
<dbReference type="EMBL" id="CM001377">
    <property type="protein sequence ID" value="EHM10560.1"/>
    <property type="molecule type" value="Genomic_DNA"/>
</dbReference>
<sequence>MPDYAVISGIVDGKNDRGQRFIFPFCILGDSKRIIWIKISGTSSDLEVPDPWRSRAHLIDSMGMDDQSFGAYGAMQFRMFVQDSQIFQRALLQGNVKAFEYELIKFAADRLGLKAVVVARMDELSPDEAEDELRAFGSKGQQEVEARVRGEEQDHGFKPEVPHLVVLTCQPVLDPVGGIPLQGLKEGDEVLAALPEDSFFYDLFKSKLPGFDGVVSAKVISVKKTETGSTQVDLHLSDGLVGILRLSGNVRIKKAFQEVVEDVPPPPKAPSPMIIIAGGAVLAVLAGIVFYMFVR</sequence>
<dbReference type="OrthoDB" id="3748at2"/>
<organism evidence="2 3">
    <name type="scientific">Thermanaerovibrio velox DSM 12556</name>
    <dbReference type="NCBI Taxonomy" id="926567"/>
    <lineage>
        <taxon>Bacteria</taxon>
        <taxon>Thermotogati</taxon>
        <taxon>Synergistota</taxon>
        <taxon>Synergistia</taxon>
        <taxon>Synergistales</taxon>
        <taxon>Synergistaceae</taxon>
        <taxon>Thermanaerovibrio</taxon>
    </lineage>
</organism>
<keyword evidence="3" id="KW-1185">Reference proteome</keyword>
<name>H0UPC9_9BACT</name>
<dbReference type="AlphaFoldDB" id="H0UPC9"/>
<keyword evidence="1" id="KW-0472">Membrane</keyword>
<reference evidence="2 3" key="1">
    <citation type="submission" date="2011-10" db="EMBL/GenBank/DDBJ databases">
        <title>The Noncontiguous Finished genome of Thermanaerovibrio velox DSM 12556.</title>
        <authorList>
            <consortium name="US DOE Joint Genome Institute (JGI-PGF)"/>
            <person name="Lucas S."/>
            <person name="Copeland A."/>
            <person name="Lapidus A."/>
            <person name="Glavina del Rio T."/>
            <person name="Dalin E."/>
            <person name="Tice H."/>
            <person name="Bruce D."/>
            <person name="Goodwin L."/>
            <person name="Pitluck S."/>
            <person name="Peters L."/>
            <person name="Mikhailova N."/>
            <person name="Teshima H."/>
            <person name="Kyrpides N."/>
            <person name="Mavromatis K."/>
            <person name="Ivanova N."/>
            <person name="Markowitz V."/>
            <person name="Cheng J.-F."/>
            <person name="Hugenholtz P."/>
            <person name="Woyke T."/>
            <person name="Wu D."/>
            <person name="Spring S."/>
            <person name="Brambilla E.-M."/>
            <person name="Klenk H.-P."/>
            <person name="Eisen J.A."/>
        </authorList>
    </citation>
    <scope>NUCLEOTIDE SEQUENCE [LARGE SCALE GENOMIC DNA]</scope>
    <source>
        <strain evidence="2 3">DSM 12556</strain>
    </source>
</reference>
<keyword evidence="1" id="KW-1133">Transmembrane helix</keyword>
<dbReference type="HOGENOM" id="CLU_920218_0_0_0"/>
<gene>
    <name evidence="2" type="ORF">TheveDRAFT_1442</name>
</gene>
<evidence type="ECO:0000313" key="2">
    <source>
        <dbReference type="EMBL" id="EHM10560.1"/>
    </source>
</evidence>
<feature type="transmembrane region" description="Helical" evidence="1">
    <location>
        <begin position="273"/>
        <end position="294"/>
    </location>
</feature>
<dbReference type="RefSeq" id="WP_006584054.1">
    <property type="nucleotide sequence ID" value="NZ_CM001377.1"/>
</dbReference>
<dbReference type="Proteomes" id="UP000005730">
    <property type="component" value="Chromosome"/>
</dbReference>
<keyword evidence="1" id="KW-0812">Transmembrane</keyword>
<evidence type="ECO:0000313" key="3">
    <source>
        <dbReference type="Proteomes" id="UP000005730"/>
    </source>
</evidence>
<accession>H0UPC9</accession>
<dbReference type="STRING" id="926567.TheveDRAFT_1442"/>
<protein>
    <submittedName>
        <fullName evidence="2">Uncharacterized protein</fullName>
    </submittedName>
</protein>